<dbReference type="PANTHER" id="PTHR35093">
    <property type="entry name" value="OUTER MEMBRANE PROTEIN NMB0088-RELATED"/>
    <property type="match status" value="1"/>
</dbReference>
<keyword evidence="5 8" id="KW-0732">Signal</keyword>
<organism evidence="9 10">
    <name type="scientific">Autumnicola edwardsiae</name>
    <dbReference type="NCBI Taxonomy" id="3075594"/>
    <lineage>
        <taxon>Bacteria</taxon>
        <taxon>Pseudomonadati</taxon>
        <taxon>Bacteroidota</taxon>
        <taxon>Flavobacteriia</taxon>
        <taxon>Flavobacteriales</taxon>
        <taxon>Flavobacteriaceae</taxon>
        <taxon>Autumnicola</taxon>
    </lineage>
</organism>
<keyword evidence="10" id="KW-1185">Reference proteome</keyword>
<dbReference type="Gene3D" id="2.40.160.60">
    <property type="entry name" value="Outer membrane protein transport protein (OMPP1/FadL/TodX)"/>
    <property type="match status" value="1"/>
</dbReference>
<dbReference type="RefSeq" id="WP_311482887.1">
    <property type="nucleotide sequence ID" value="NZ_JAVRHP010000003.1"/>
</dbReference>
<dbReference type="SUPFAM" id="SSF56935">
    <property type="entry name" value="Porins"/>
    <property type="match status" value="1"/>
</dbReference>
<evidence type="ECO:0000256" key="5">
    <source>
        <dbReference type="ARBA" id="ARBA00022729"/>
    </source>
</evidence>
<evidence type="ECO:0000256" key="2">
    <source>
        <dbReference type="ARBA" id="ARBA00008163"/>
    </source>
</evidence>
<dbReference type="EMBL" id="JAVRHP010000003">
    <property type="protein sequence ID" value="MDT0648709.1"/>
    <property type="molecule type" value="Genomic_DNA"/>
</dbReference>
<keyword evidence="6" id="KW-0472">Membrane</keyword>
<evidence type="ECO:0000313" key="9">
    <source>
        <dbReference type="EMBL" id="MDT0648709.1"/>
    </source>
</evidence>
<keyword evidence="4" id="KW-0812">Transmembrane</keyword>
<proteinExistence type="inferred from homology"/>
<comment type="subcellular location">
    <subcellularLocation>
        <location evidence="1">Cell outer membrane</location>
        <topology evidence="1">Multi-pass membrane protein</topology>
    </subcellularLocation>
</comment>
<evidence type="ECO:0000256" key="4">
    <source>
        <dbReference type="ARBA" id="ARBA00022692"/>
    </source>
</evidence>
<protein>
    <submittedName>
        <fullName evidence="9">Outer membrane protein transport protein</fullName>
    </submittedName>
</protein>
<evidence type="ECO:0000256" key="7">
    <source>
        <dbReference type="ARBA" id="ARBA00023237"/>
    </source>
</evidence>
<sequence>MKKLFSIICFGLLSISYVAGQTSADAYRYSSEELTGTARYRAMSGAFGALGGDISALNTNPAGSAVFLNSFATITLDHRNSENSVNYFNGLTTSERSDFNFSQAGGVLVFQGNGESPWKKFTLGLNFSETSNFDDNFVARGTSNTSIDEYFLGYADGVPLDLLETVDGEDVTDLYTFLGENRGFGAQQAMLGYQGFIIDPVTTDLENTSYTSAISEGSFAQNYALASTGMNGKLSFNFATQYQDFLYLGVNLNSHFLNYDSTTLFTESNSNSGSNTTYVEFENNLSTTGDGFSFQLGAIAKVNQTVRLGASYESPTWYNIREETTQYLETDNNVEGTTVVYPEAINVYPDYTLKTPGKYTGSLAFLFGGNGLISFDYSYKDYTNMEFRPENDPDFSIQNQDISENFQAVSSYRIGGEYRIQDWSLRGGYRFEESPYKDQGDIGEVTGYSGGLGYSFGAVRLDLAYNKTEYSDSRELYNVGLTNTANIDRDISNFVISLSFGL</sequence>
<dbReference type="Proteomes" id="UP001248819">
    <property type="component" value="Unassembled WGS sequence"/>
</dbReference>
<evidence type="ECO:0000256" key="3">
    <source>
        <dbReference type="ARBA" id="ARBA00022452"/>
    </source>
</evidence>
<comment type="caution">
    <text evidence="9">The sequence shown here is derived from an EMBL/GenBank/DDBJ whole genome shotgun (WGS) entry which is preliminary data.</text>
</comment>
<comment type="similarity">
    <text evidence="2">Belongs to the OmpP1/FadL family.</text>
</comment>
<keyword evidence="3" id="KW-1134">Transmembrane beta strand</keyword>
<gene>
    <name evidence="9" type="ORF">RM529_01040</name>
</gene>
<dbReference type="Pfam" id="PF03349">
    <property type="entry name" value="Toluene_X"/>
    <property type="match status" value="1"/>
</dbReference>
<dbReference type="InterPro" id="IPR005017">
    <property type="entry name" value="OMPP1/FadL/TodX"/>
</dbReference>
<name>A0ABU3CQT2_9FLAO</name>
<accession>A0ABU3CQT2</accession>
<reference evidence="9 10" key="1">
    <citation type="submission" date="2023-09" db="EMBL/GenBank/DDBJ databases">
        <authorList>
            <person name="Rey-Velasco X."/>
        </authorList>
    </citation>
    <scope>NUCLEOTIDE SEQUENCE [LARGE SCALE GENOMIC DNA]</scope>
    <source>
        <strain evidence="9 10">F297</strain>
    </source>
</reference>
<evidence type="ECO:0000313" key="10">
    <source>
        <dbReference type="Proteomes" id="UP001248819"/>
    </source>
</evidence>
<evidence type="ECO:0000256" key="8">
    <source>
        <dbReference type="SAM" id="SignalP"/>
    </source>
</evidence>
<feature type="chain" id="PRO_5045607462" evidence="8">
    <location>
        <begin position="20"/>
        <end position="502"/>
    </location>
</feature>
<keyword evidence="7" id="KW-0998">Cell outer membrane</keyword>
<evidence type="ECO:0000256" key="1">
    <source>
        <dbReference type="ARBA" id="ARBA00004571"/>
    </source>
</evidence>
<evidence type="ECO:0000256" key="6">
    <source>
        <dbReference type="ARBA" id="ARBA00023136"/>
    </source>
</evidence>
<dbReference type="PANTHER" id="PTHR35093:SF8">
    <property type="entry name" value="OUTER MEMBRANE PROTEIN NMB0088-RELATED"/>
    <property type="match status" value="1"/>
</dbReference>
<feature type="signal peptide" evidence="8">
    <location>
        <begin position="1"/>
        <end position="19"/>
    </location>
</feature>